<keyword evidence="2" id="KW-0732">Signal</keyword>
<evidence type="ECO:0000256" key="2">
    <source>
        <dbReference type="SAM" id="SignalP"/>
    </source>
</evidence>
<feature type="chain" id="PRO_5003948666" evidence="2">
    <location>
        <begin position="23"/>
        <end position="69"/>
    </location>
</feature>
<dbReference type="AlphaFoldDB" id="L0WGG5"/>
<comment type="caution">
    <text evidence="3">The sequence shown here is derived from an EMBL/GenBank/DDBJ whole genome shotgun (WGS) entry which is preliminary data.</text>
</comment>
<feature type="transmembrane region" description="Helical" evidence="1">
    <location>
        <begin position="42"/>
        <end position="63"/>
    </location>
</feature>
<accession>L0WGG5</accession>
<sequence>MRLLLASLLLAASLLFCPIVLANAQADSDEPPASVAERELTVKHYLLLCPLAVMVVTGALVIWTRRKRG</sequence>
<dbReference type="EMBL" id="AMRJ01000001">
    <property type="protein sequence ID" value="EKF75928.1"/>
    <property type="molecule type" value="Genomic_DNA"/>
</dbReference>
<organism evidence="3 4">
    <name type="scientific">Alcanivorax hongdengensis A-11-3</name>
    <dbReference type="NCBI Taxonomy" id="1177179"/>
    <lineage>
        <taxon>Bacteria</taxon>
        <taxon>Pseudomonadati</taxon>
        <taxon>Pseudomonadota</taxon>
        <taxon>Gammaproteobacteria</taxon>
        <taxon>Oceanospirillales</taxon>
        <taxon>Alcanivoracaceae</taxon>
        <taxon>Alcanivorax</taxon>
    </lineage>
</organism>
<evidence type="ECO:0000313" key="3">
    <source>
        <dbReference type="EMBL" id="EKF75928.1"/>
    </source>
</evidence>
<proteinExistence type="predicted"/>
<evidence type="ECO:0000256" key="1">
    <source>
        <dbReference type="SAM" id="Phobius"/>
    </source>
</evidence>
<dbReference type="PATRIC" id="fig|1177179.3.peg.99"/>
<keyword evidence="1" id="KW-0812">Transmembrane</keyword>
<keyword evidence="1" id="KW-0472">Membrane</keyword>
<reference evidence="3 4" key="1">
    <citation type="journal article" date="2012" name="J. Bacteriol.">
        <title>Genome Sequence of the Alkane-Degrading Bacterium Alcanivorax hongdengensis Type Strain A-11-3.</title>
        <authorList>
            <person name="Lai Q."/>
            <person name="Shao Z."/>
        </authorList>
    </citation>
    <scope>NUCLEOTIDE SEQUENCE [LARGE SCALE GENOMIC DNA]</scope>
    <source>
        <strain evidence="3 4">A-11-3</strain>
    </source>
</reference>
<feature type="signal peptide" evidence="2">
    <location>
        <begin position="1"/>
        <end position="22"/>
    </location>
</feature>
<gene>
    <name evidence="3" type="ORF">A11A3_00500</name>
</gene>
<keyword evidence="4" id="KW-1185">Reference proteome</keyword>
<evidence type="ECO:0000313" key="4">
    <source>
        <dbReference type="Proteomes" id="UP000010164"/>
    </source>
</evidence>
<keyword evidence="1" id="KW-1133">Transmembrane helix</keyword>
<dbReference type="Proteomes" id="UP000010164">
    <property type="component" value="Unassembled WGS sequence"/>
</dbReference>
<dbReference type="RefSeq" id="WP_008927291.1">
    <property type="nucleotide sequence ID" value="NZ_AMRJ01000001.1"/>
</dbReference>
<protein>
    <submittedName>
        <fullName evidence="3">Uncharacterized protein</fullName>
    </submittedName>
</protein>
<name>L0WGG5_9GAMM</name>